<evidence type="ECO:0000256" key="1">
    <source>
        <dbReference type="SAM" id="MobiDB-lite"/>
    </source>
</evidence>
<sequence>MATHATIVARVGPRKHHLKLGSGFGVFDPGYIKGEDTELLNWEAAEKTQHAALSRSDHPLTIVTSGKGDETSSDHEVKKSMTISDHELQAGVQSVDSQTFNQSISPSLDTRPSRKELSWERNGVMMDQSPTTLPEVSHYPSFPGTANTVPVMEAPFLLGSATISIVPGGLTSVSLPQSQTSCTESMGTEDAQCQEPYVIPSEVLPQFPSAWSTTISTDGGPYSSPDTVRTANIAGPQNENSTEIPLKVIPTGGVGAHEKIISPFVATTRVGSI</sequence>
<dbReference type="RefSeq" id="XP_064699919.1">
    <property type="nucleotide sequence ID" value="XM_064854966.1"/>
</dbReference>
<dbReference type="EMBL" id="JAVRRD010000058">
    <property type="protein sequence ID" value="KAK5043533.1"/>
    <property type="molecule type" value="Genomic_DNA"/>
</dbReference>
<comment type="caution">
    <text evidence="2">The sequence shown here is derived from an EMBL/GenBank/DDBJ whole genome shotgun (WGS) entry which is preliminary data.</text>
</comment>
<keyword evidence="3" id="KW-1185">Reference proteome</keyword>
<organism evidence="2 3">
    <name type="scientific">Exophiala bonariae</name>
    <dbReference type="NCBI Taxonomy" id="1690606"/>
    <lineage>
        <taxon>Eukaryota</taxon>
        <taxon>Fungi</taxon>
        <taxon>Dikarya</taxon>
        <taxon>Ascomycota</taxon>
        <taxon>Pezizomycotina</taxon>
        <taxon>Eurotiomycetes</taxon>
        <taxon>Chaetothyriomycetidae</taxon>
        <taxon>Chaetothyriales</taxon>
        <taxon>Herpotrichiellaceae</taxon>
        <taxon>Exophiala</taxon>
    </lineage>
</organism>
<name>A0AAV9MTH3_9EURO</name>
<reference evidence="2 3" key="1">
    <citation type="submission" date="2023-08" db="EMBL/GenBank/DDBJ databases">
        <title>Black Yeasts Isolated from many extreme environments.</title>
        <authorList>
            <person name="Coleine C."/>
            <person name="Stajich J.E."/>
            <person name="Selbmann L."/>
        </authorList>
    </citation>
    <scope>NUCLEOTIDE SEQUENCE [LARGE SCALE GENOMIC DNA]</scope>
    <source>
        <strain evidence="2 3">CCFEE 5792</strain>
    </source>
</reference>
<dbReference type="AlphaFoldDB" id="A0AAV9MTH3"/>
<dbReference type="Proteomes" id="UP001358417">
    <property type="component" value="Unassembled WGS sequence"/>
</dbReference>
<feature type="region of interest" description="Disordered" evidence="1">
    <location>
        <begin position="92"/>
        <end position="115"/>
    </location>
</feature>
<accession>A0AAV9MTH3</accession>
<dbReference type="GeneID" id="89979587"/>
<proteinExistence type="predicted"/>
<feature type="compositionally biased region" description="Polar residues" evidence="1">
    <location>
        <begin position="92"/>
        <end position="110"/>
    </location>
</feature>
<evidence type="ECO:0000313" key="3">
    <source>
        <dbReference type="Proteomes" id="UP001358417"/>
    </source>
</evidence>
<gene>
    <name evidence="2" type="ORF">LTR84_011435</name>
</gene>
<protein>
    <submittedName>
        <fullName evidence="2">Uncharacterized protein</fullName>
    </submittedName>
</protein>
<evidence type="ECO:0000313" key="2">
    <source>
        <dbReference type="EMBL" id="KAK5043533.1"/>
    </source>
</evidence>